<dbReference type="InParanoid" id="W3X2E9"/>
<dbReference type="EC" id="3.1.1.-" evidence="3"/>
<dbReference type="GeneID" id="19272746"/>
<name>W3X2E9_PESFW</name>
<dbReference type="ESTHER" id="9pezi-w3x2e9">
    <property type="family name" value="Fungal_carboxylesterase_lipase"/>
</dbReference>
<evidence type="ECO:0000313" key="5">
    <source>
        <dbReference type="EMBL" id="ETS80204.1"/>
    </source>
</evidence>
<dbReference type="EMBL" id="KI912113">
    <property type="protein sequence ID" value="ETS80204.1"/>
    <property type="molecule type" value="Genomic_DNA"/>
</dbReference>
<evidence type="ECO:0000256" key="2">
    <source>
        <dbReference type="ARBA" id="ARBA00022801"/>
    </source>
</evidence>
<dbReference type="PROSITE" id="PS00122">
    <property type="entry name" value="CARBOXYLESTERASE_B_1"/>
    <property type="match status" value="1"/>
</dbReference>
<keyword evidence="3" id="KW-0732">Signal</keyword>
<dbReference type="InterPro" id="IPR019826">
    <property type="entry name" value="Carboxylesterase_B_AS"/>
</dbReference>
<proteinExistence type="inferred from homology"/>
<gene>
    <name evidence="5" type="ORF">PFICI_07733</name>
</gene>
<keyword evidence="2 3" id="KW-0378">Hydrolase</keyword>
<dbReference type="HOGENOM" id="CLU_006586_15_1_1"/>
<evidence type="ECO:0000256" key="1">
    <source>
        <dbReference type="ARBA" id="ARBA00005964"/>
    </source>
</evidence>
<evidence type="ECO:0000313" key="6">
    <source>
        <dbReference type="Proteomes" id="UP000030651"/>
    </source>
</evidence>
<dbReference type="Proteomes" id="UP000030651">
    <property type="component" value="Unassembled WGS sequence"/>
</dbReference>
<dbReference type="InterPro" id="IPR029058">
    <property type="entry name" value="AB_hydrolase_fold"/>
</dbReference>
<dbReference type="PANTHER" id="PTHR43918">
    <property type="entry name" value="ACETYLCHOLINESTERASE"/>
    <property type="match status" value="1"/>
</dbReference>
<dbReference type="RefSeq" id="XP_007834505.1">
    <property type="nucleotide sequence ID" value="XM_007836314.1"/>
</dbReference>
<sequence length="496" mass="52562">MPFTNSSIAALLTAWLAIGTVAVSSCGISVDASLSVSTTSGDLTGTINATSPNVRQFLGIPYAEPLVGALRFQPPVRYTSDEAINATAFAPSCLQTISTGSSGSVYDLLPELLLGSPVISEDCLYANVYAPLHPVADKLPVFVWIHGGGFSANGANVPYQIPDQWIESTQGHIVVTLNYRLNFFGFPNAAAQPLNVGLLDQRLVVEWTRDNIANFGGDPDRIVLWGQSAGAWSVNYYGYAYPEDPIVGGLIADSGGSTVFTTDPSHSNFTSVAAAAGCGNESDAEAELVCMQGLDAATLQAVYANTTGVSFGPGVDNQTVFANNTERAAAGLVAQIPAIIGTNSREGSGFVALPANGTAPSEADILAGTTIIACPTVQEIQNRLLGGLTTHRYEYTGNFSNISPLPWIGAIHSGELPLIFGTHFQYNGNSTEFEWQVSYAMEGLWLSFAEDTSSDPTYESFTWPEYEATTESMVVFARDNLTTQLDYGSTVDQICS</sequence>
<comment type="similarity">
    <text evidence="1 3">Belongs to the type-B carboxylesterase/lipase family.</text>
</comment>
<dbReference type="KEGG" id="pfy:PFICI_07733"/>
<accession>W3X2E9</accession>
<dbReference type="InterPro" id="IPR050654">
    <property type="entry name" value="AChE-related_enzymes"/>
</dbReference>
<dbReference type="OMA" id="YQIPDQW"/>
<dbReference type="AlphaFoldDB" id="W3X2E9"/>
<feature type="domain" description="Carboxylesterase type B" evidence="4">
    <location>
        <begin position="34"/>
        <end position="355"/>
    </location>
</feature>
<dbReference type="OrthoDB" id="408631at2759"/>
<evidence type="ECO:0000256" key="3">
    <source>
        <dbReference type="RuleBase" id="RU361235"/>
    </source>
</evidence>
<dbReference type="InterPro" id="IPR002018">
    <property type="entry name" value="CarbesteraseB"/>
</dbReference>
<dbReference type="Pfam" id="PF00135">
    <property type="entry name" value="COesterase"/>
    <property type="match status" value="2"/>
</dbReference>
<feature type="domain" description="Carboxylesterase type B" evidence="4">
    <location>
        <begin position="366"/>
        <end position="476"/>
    </location>
</feature>
<feature type="signal peptide" evidence="3">
    <location>
        <begin position="1"/>
        <end position="22"/>
    </location>
</feature>
<keyword evidence="6" id="KW-1185">Reference proteome</keyword>
<evidence type="ECO:0000259" key="4">
    <source>
        <dbReference type="Pfam" id="PF00135"/>
    </source>
</evidence>
<reference evidence="6" key="1">
    <citation type="journal article" date="2015" name="BMC Genomics">
        <title>Genomic and transcriptomic analysis of the endophytic fungus Pestalotiopsis fici reveals its lifestyle and high potential for synthesis of natural products.</title>
        <authorList>
            <person name="Wang X."/>
            <person name="Zhang X."/>
            <person name="Liu L."/>
            <person name="Xiang M."/>
            <person name="Wang W."/>
            <person name="Sun X."/>
            <person name="Che Y."/>
            <person name="Guo L."/>
            <person name="Liu G."/>
            <person name="Guo L."/>
            <person name="Wang C."/>
            <person name="Yin W.B."/>
            <person name="Stadler M."/>
            <person name="Zhang X."/>
            <person name="Liu X."/>
        </authorList>
    </citation>
    <scope>NUCLEOTIDE SEQUENCE [LARGE SCALE GENOMIC DNA]</scope>
    <source>
        <strain evidence="6">W106-1 / CGMCC3.15140</strain>
    </source>
</reference>
<dbReference type="GO" id="GO:0052689">
    <property type="term" value="F:carboxylic ester hydrolase activity"/>
    <property type="evidence" value="ECO:0007669"/>
    <property type="project" value="TreeGrafter"/>
</dbReference>
<feature type="chain" id="PRO_5005150200" description="Carboxylic ester hydrolase" evidence="3">
    <location>
        <begin position="23"/>
        <end position="496"/>
    </location>
</feature>
<dbReference type="Gene3D" id="3.40.50.1820">
    <property type="entry name" value="alpha/beta hydrolase"/>
    <property type="match status" value="2"/>
</dbReference>
<protein>
    <recommendedName>
        <fullName evidence="3">Carboxylic ester hydrolase</fullName>
        <ecNumber evidence="3">3.1.1.-</ecNumber>
    </recommendedName>
</protein>
<dbReference type="SUPFAM" id="SSF53474">
    <property type="entry name" value="alpha/beta-Hydrolases"/>
    <property type="match status" value="1"/>
</dbReference>
<dbReference type="PANTHER" id="PTHR43918:SF4">
    <property type="entry name" value="CARBOXYLIC ESTER HYDROLASE"/>
    <property type="match status" value="1"/>
</dbReference>
<organism evidence="5 6">
    <name type="scientific">Pestalotiopsis fici (strain W106-1 / CGMCC3.15140)</name>
    <dbReference type="NCBI Taxonomy" id="1229662"/>
    <lineage>
        <taxon>Eukaryota</taxon>
        <taxon>Fungi</taxon>
        <taxon>Dikarya</taxon>
        <taxon>Ascomycota</taxon>
        <taxon>Pezizomycotina</taxon>
        <taxon>Sordariomycetes</taxon>
        <taxon>Xylariomycetidae</taxon>
        <taxon>Amphisphaeriales</taxon>
        <taxon>Sporocadaceae</taxon>
        <taxon>Pestalotiopsis</taxon>
    </lineage>
</organism>
<dbReference type="eggNOG" id="KOG4389">
    <property type="taxonomic scope" value="Eukaryota"/>
</dbReference>